<keyword evidence="3" id="KW-1185">Reference proteome</keyword>
<accession>A0ABP0Q4Q1</accession>
<evidence type="ECO:0000313" key="3">
    <source>
        <dbReference type="Proteomes" id="UP001642484"/>
    </source>
</evidence>
<feature type="non-terminal residue" evidence="2">
    <location>
        <position position="1"/>
    </location>
</feature>
<evidence type="ECO:0000313" key="2">
    <source>
        <dbReference type="EMBL" id="CAK9083230.1"/>
    </source>
</evidence>
<name>A0ABP0Q4Q1_9DINO</name>
<dbReference type="EMBL" id="CAXAMN010024023">
    <property type="protein sequence ID" value="CAK9083230.1"/>
    <property type="molecule type" value="Genomic_DNA"/>
</dbReference>
<organism evidence="2 3">
    <name type="scientific">Durusdinium trenchii</name>
    <dbReference type="NCBI Taxonomy" id="1381693"/>
    <lineage>
        <taxon>Eukaryota</taxon>
        <taxon>Sar</taxon>
        <taxon>Alveolata</taxon>
        <taxon>Dinophyceae</taxon>
        <taxon>Suessiales</taxon>
        <taxon>Symbiodiniaceae</taxon>
        <taxon>Durusdinium</taxon>
    </lineage>
</organism>
<feature type="region of interest" description="Disordered" evidence="1">
    <location>
        <begin position="1"/>
        <end position="40"/>
    </location>
</feature>
<protein>
    <submittedName>
        <fullName evidence="2">Uncharacterized protein</fullName>
    </submittedName>
</protein>
<dbReference type="Proteomes" id="UP001642484">
    <property type="component" value="Unassembled WGS sequence"/>
</dbReference>
<reference evidence="2 3" key="1">
    <citation type="submission" date="2024-02" db="EMBL/GenBank/DDBJ databases">
        <authorList>
            <person name="Chen Y."/>
            <person name="Shah S."/>
            <person name="Dougan E. K."/>
            <person name="Thang M."/>
            <person name="Chan C."/>
        </authorList>
    </citation>
    <scope>NUCLEOTIDE SEQUENCE [LARGE SCALE GENOMIC DNA]</scope>
</reference>
<gene>
    <name evidence="2" type="ORF">CCMP2556_LOCUS40601</name>
</gene>
<evidence type="ECO:0000256" key="1">
    <source>
        <dbReference type="SAM" id="MobiDB-lite"/>
    </source>
</evidence>
<proteinExistence type="predicted"/>
<comment type="caution">
    <text evidence="2">The sequence shown here is derived from an EMBL/GenBank/DDBJ whole genome shotgun (WGS) entry which is preliminary data.</text>
</comment>
<sequence>FQRGSRKRNAQKETMTVVFEADDQQSESSESSVEGPEEEDIVIPREPLEEDQELRLHILGMTGFWTSSIETNFASKLSELPTHWLLSSVPVTFSGGLKTDETGIHAFIFMRRSDIPTNLRIVATGRGAGLEMHDNDCILMVKRNAADDNLCQEPMLAFPHRFLSLLGPLPGVPRALKDIKPAKKKDYVLLAKLLLQNDPTECTRRSVEFLIGICNGLEPDAVPPIKWLEEEPAVLGIQLGAPSAFSRVAPVMRLRATIR</sequence>